<dbReference type="InterPro" id="IPR036928">
    <property type="entry name" value="AS_sf"/>
</dbReference>
<dbReference type="Gene3D" id="3.90.1300.10">
    <property type="entry name" value="Amidase signature (AS) domain"/>
    <property type="match status" value="1"/>
</dbReference>
<gene>
    <name evidence="2" type="ORF">OF122_18595</name>
</gene>
<organism evidence="2 3">
    <name type="scientific">Pelagibacterium flavum</name>
    <dbReference type="NCBI Taxonomy" id="2984530"/>
    <lineage>
        <taxon>Bacteria</taxon>
        <taxon>Pseudomonadati</taxon>
        <taxon>Pseudomonadota</taxon>
        <taxon>Alphaproteobacteria</taxon>
        <taxon>Hyphomicrobiales</taxon>
        <taxon>Devosiaceae</taxon>
        <taxon>Pelagibacterium</taxon>
    </lineage>
</organism>
<reference evidence="2" key="1">
    <citation type="submission" date="2022-10" db="EMBL/GenBank/DDBJ databases">
        <title>YIM 151497 complete genome.</title>
        <authorList>
            <person name="Chen X."/>
        </authorList>
    </citation>
    <scope>NUCLEOTIDE SEQUENCE</scope>
    <source>
        <strain evidence="2">YIM 151497</strain>
    </source>
</reference>
<proteinExistence type="predicted"/>
<dbReference type="PANTHER" id="PTHR11895">
    <property type="entry name" value="TRANSAMIDASE"/>
    <property type="match status" value="1"/>
</dbReference>
<dbReference type="InterPro" id="IPR023631">
    <property type="entry name" value="Amidase_dom"/>
</dbReference>
<evidence type="ECO:0000259" key="1">
    <source>
        <dbReference type="Pfam" id="PF01425"/>
    </source>
</evidence>
<protein>
    <submittedName>
        <fullName evidence="2">Amidase family protein</fullName>
    </submittedName>
</protein>
<sequence>MADISPLRNAAASARDRARRAIDIAMGLEPAVRRSVFTQFDADRIMAEAGALDGDTERQKGPLAAILVSIKDLFDEKGQVTSVGSAILADAPPASADATAVDRLRAAGAVGCGRTTMSEFAFSGVGLNPHFGDPGNIFDPARISGGSTSGGALSVALGIADIALGTDTGGSVRIPAALNGLCGFKPTQSAVPLDGAFPLSQSCDSIGPLAHTISQCSAVHAVLSATTPPPQQHETLRIGIATGILTEGLDAQVAADFQRAIATLAANGFALTDIDLPMLDGFGNSNRVIVASEAYRIHASHLDRMETAGDPNVLRRIRAAQGFTPQDEADARAQRASAIAAFSAQAEDFDVLIAPTVPTVAPLIADVKADFDRLNGLMLRNPSAVNFLDGCAATVPMHASQPLATGLMIFAPGGHDWTVLRIAEKIEALLAPLSATSPAAGQY</sequence>
<dbReference type="PANTHER" id="PTHR11895:SF176">
    <property type="entry name" value="AMIDASE AMID-RELATED"/>
    <property type="match status" value="1"/>
</dbReference>
<keyword evidence="3" id="KW-1185">Reference proteome</keyword>
<dbReference type="InterPro" id="IPR000120">
    <property type="entry name" value="Amidase"/>
</dbReference>
<evidence type="ECO:0000313" key="3">
    <source>
        <dbReference type="Proteomes" id="UP001163882"/>
    </source>
</evidence>
<accession>A0ABY6IN27</accession>
<feature type="domain" description="Amidase" evidence="1">
    <location>
        <begin position="39"/>
        <end position="420"/>
    </location>
</feature>
<dbReference type="Pfam" id="PF01425">
    <property type="entry name" value="Amidase"/>
    <property type="match status" value="1"/>
</dbReference>
<dbReference type="RefSeq" id="WP_264225662.1">
    <property type="nucleotide sequence ID" value="NZ_CP107716.1"/>
</dbReference>
<evidence type="ECO:0000313" key="2">
    <source>
        <dbReference type="EMBL" id="UYQ72017.1"/>
    </source>
</evidence>
<dbReference type="EMBL" id="CP107716">
    <property type="protein sequence ID" value="UYQ72017.1"/>
    <property type="molecule type" value="Genomic_DNA"/>
</dbReference>
<dbReference type="SUPFAM" id="SSF75304">
    <property type="entry name" value="Amidase signature (AS) enzymes"/>
    <property type="match status" value="1"/>
</dbReference>
<dbReference type="Proteomes" id="UP001163882">
    <property type="component" value="Chromosome"/>
</dbReference>
<name>A0ABY6IN27_9HYPH</name>